<dbReference type="InterPro" id="IPR003749">
    <property type="entry name" value="ThiS/MoaD-like"/>
</dbReference>
<dbReference type="Pfam" id="PF02597">
    <property type="entry name" value="ThiS"/>
    <property type="match status" value="1"/>
</dbReference>
<dbReference type="PANTHER" id="PTHR34472">
    <property type="entry name" value="SULFUR CARRIER PROTEIN THIS"/>
    <property type="match status" value="1"/>
</dbReference>
<dbReference type="PANTHER" id="PTHR34472:SF1">
    <property type="entry name" value="SULFUR CARRIER PROTEIN THIS"/>
    <property type="match status" value="1"/>
</dbReference>
<dbReference type="Gene3D" id="3.10.20.30">
    <property type="match status" value="1"/>
</dbReference>
<dbReference type="InterPro" id="IPR012675">
    <property type="entry name" value="Beta-grasp_dom_sf"/>
</dbReference>
<dbReference type="STRING" id="1503961.SAMN05421736_101278"/>
<dbReference type="NCBIfam" id="TIGR01683">
    <property type="entry name" value="thiS"/>
    <property type="match status" value="1"/>
</dbReference>
<name>A0A1H3GV15_9BACI</name>
<reference evidence="2" key="1">
    <citation type="submission" date="2016-10" db="EMBL/GenBank/DDBJ databases">
        <authorList>
            <person name="Varghese N."/>
            <person name="Submissions S."/>
        </authorList>
    </citation>
    <scope>NUCLEOTIDE SEQUENCE [LARGE SCALE GENOMIC DNA]</scope>
    <source>
        <strain evidence="2">SP</strain>
    </source>
</reference>
<evidence type="ECO:0000313" key="2">
    <source>
        <dbReference type="Proteomes" id="UP000198935"/>
    </source>
</evidence>
<dbReference type="Proteomes" id="UP000198935">
    <property type="component" value="Unassembled WGS sequence"/>
</dbReference>
<proteinExistence type="predicted"/>
<dbReference type="InterPro" id="IPR010035">
    <property type="entry name" value="Thi_S"/>
</dbReference>
<organism evidence="1 2">
    <name type="scientific">Evansella caseinilytica</name>
    <dbReference type="NCBI Taxonomy" id="1503961"/>
    <lineage>
        <taxon>Bacteria</taxon>
        <taxon>Bacillati</taxon>
        <taxon>Bacillota</taxon>
        <taxon>Bacilli</taxon>
        <taxon>Bacillales</taxon>
        <taxon>Bacillaceae</taxon>
        <taxon>Evansella</taxon>
    </lineage>
</organism>
<sequence length="67" mass="7421">MVIQVNGKSSELPEHVTSVADLLTYYQLQKKTVIVELNEQLIDKDSHPTTSLNEGDRVELVHFVGGG</sequence>
<dbReference type="OrthoDB" id="9798559at2"/>
<dbReference type="CDD" id="cd00565">
    <property type="entry name" value="Ubl_ThiS"/>
    <property type="match status" value="1"/>
</dbReference>
<keyword evidence="2" id="KW-1185">Reference proteome</keyword>
<protein>
    <submittedName>
        <fullName evidence="1">Sulfur carrier protein</fullName>
    </submittedName>
</protein>
<dbReference type="EMBL" id="FNPI01000001">
    <property type="protein sequence ID" value="SDY06488.1"/>
    <property type="molecule type" value="Genomic_DNA"/>
</dbReference>
<dbReference type="InterPro" id="IPR016155">
    <property type="entry name" value="Mopterin_synth/thiamin_S_b"/>
</dbReference>
<accession>A0A1H3GV15</accession>
<evidence type="ECO:0000313" key="1">
    <source>
        <dbReference type="EMBL" id="SDY06488.1"/>
    </source>
</evidence>
<dbReference type="SUPFAM" id="SSF54285">
    <property type="entry name" value="MoaD/ThiS"/>
    <property type="match status" value="1"/>
</dbReference>
<dbReference type="AlphaFoldDB" id="A0A1H3GV15"/>
<gene>
    <name evidence="1" type="ORF">SAMN05421736_101278</name>
</gene>